<dbReference type="Pfam" id="PF08495">
    <property type="entry name" value="FIST"/>
    <property type="match status" value="1"/>
</dbReference>
<proteinExistence type="predicted"/>
<comment type="caution">
    <text evidence="2">The sequence shown here is derived from an EMBL/GenBank/DDBJ whole genome shotgun (WGS) entry which is preliminary data.</text>
</comment>
<name>N2B4F6_9FIRM</name>
<keyword evidence="3" id="KW-1185">Reference proteome</keyword>
<dbReference type="PATRIC" id="fig|1235802.3.peg.925"/>
<dbReference type="eggNOG" id="COG3287">
    <property type="taxonomic scope" value="Bacteria"/>
</dbReference>
<reference evidence="2 3" key="1">
    <citation type="journal article" date="2014" name="Genome Announc.">
        <title>Draft genome sequences of the altered schaedler flora, a defined bacterial community from gnotobiotic mice.</title>
        <authorList>
            <person name="Wannemuehler M.J."/>
            <person name="Overstreet A.M."/>
            <person name="Ward D.V."/>
            <person name="Phillips G.J."/>
        </authorList>
    </citation>
    <scope>NUCLEOTIDE SEQUENCE [LARGE SCALE GENOMIC DNA]</scope>
    <source>
        <strain evidence="2 3">ASF492</strain>
    </source>
</reference>
<dbReference type="AlphaFoldDB" id="N2B4F6"/>
<dbReference type="EMBL" id="AQFT01000023">
    <property type="protein sequence ID" value="EMZ36492.1"/>
    <property type="molecule type" value="Genomic_DNA"/>
</dbReference>
<dbReference type="InterPro" id="IPR019494">
    <property type="entry name" value="FIST_C"/>
</dbReference>
<dbReference type="PANTHER" id="PTHR40252:SF2">
    <property type="entry name" value="BLR0328 PROTEIN"/>
    <property type="match status" value="1"/>
</dbReference>
<accession>N2B4F6</accession>
<organism evidence="2 3">
    <name type="scientific">Eubacterium plexicaudatum ASF492</name>
    <dbReference type="NCBI Taxonomy" id="1235802"/>
    <lineage>
        <taxon>Bacteria</taxon>
        <taxon>Bacillati</taxon>
        <taxon>Bacillota</taxon>
        <taxon>Clostridia</taxon>
        <taxon>Eubacteriales</taxon>
        <taxon>Eubacteriaceae</taxon>
        <taxon>Eubacterium</taxon>
    </lineage>
</organism>
<sequence length="357" mass="39452">MSGERIVKQFFGMSQSGDLKEAVSGMSSPQLIILLSNSAQFESHVKTLQGMYPKVPSIGCAGMSYSTKIVEKGVSVVAFYDGVTVAVNVLEQASVMPVKYIRRLEKDVETVRASSKDTVCIDFCSGNDACVLNTFSSVLKRNGISLVGGTAEEGKVSVNGTVYTDAAVYALIKNQSGRVKAYKENIYHQKGSARFVASATDKANYMIGQLNGRPAKKVYQELLHISEQEIQTQTFKNPFGKINGTDTCIISLKEVNGNALSCFRQVNDSDVLILLELGDYRAIVKRTIQNIYKDFPRISAVFSINCLFRYLLFNENHYMQEYLQEMAALGNHAGVVGYGEHYNNQFVNQSMTCVVFE</sequence>
<dbReference type="HOGENOM" id="CLU_047108_0_0_9"/>
<gene>
    <name evidence="2" type="ORF">C823_00860</name>
</gene>
<feature type="domain" description="FIST C-domain" evidence="1">
    <location>
        <begin position="215"/>
        <end position="344"/>
    </location>
</feature>
<dbReference type="SMART" id="SM01204">
    <property type="entry name" value="FIST_C"/>
    <property type="match status" value="1"/>
</dbReference>
<evidence type="ECO:0000259" key="1">
    <source>
        <dbReference type="SMART" id="SM01204"/>
    </source>
</evidence>
<dbReference type="Pfam" id="PF10442">
    <property type="entry name" value="FIST_C"/>
    <property type="match status" value="1"/>
</dbReference>
<dbReference type="Proteomes" id="UP000012589">
    <property type="component" value="Unassembled WGS sequence"/>
</dbReference>
<dbReference type="PANTHER" id="PTHR40252">
    <property type="entry name" value="BLR0328 PROTEIN"/>
    <property type="match status" value="1"/>
</dbReference>
<dbReference type="InterPro" id="IPR013702">
    <property type="entry name" value="FIST_domain_N"/>
</dbReference>
<protein>
    <recommendedName>
        <fullName evidence="1">FIST C-domain domain-containing protein</fullName>
    </recommendedName>
</protein>
<evidence type="ECO:0000313" key="3">
    <source>
        <dbReference type="Proteomes" id="UP000012589"/>
    </source>
</evidence>
<dbReference type="STRING" id="1235802.C823_00860"/>
<evidence type="ECO:0000313" key="2">
    <source>
        <dbReference type="EMBL" id="EMZ36492.1"/>
    </source>
</evidence>